<name>A0A834TFF6_9FABA</name>
<protein>
    <submittedName>
        <fullName evidence="2">Uncharacterized protein</fullName>
    </submittedName>
</protein>
<sequence>MLWSTSDSPIREAAMMSIVQDAIGLLDPTRTKVPTAGESTPNGSSK</sequence>
<dbReference type="EMBL" id="JAAIUW010000008">
    <property type="protein sequence ID" value="KAF7821198.1"/>
    <property type="molecule type" value="Genomic_DNA"/>
</dbReference>
<evidence type="ECO:0000313" key="3">
    <source>
        <dbReference type="Proteomes" id="UP000634136"/>
    </source>
</evidence>
<feature type="region of interest" description="Disordered" evidence="1">
    <location>
        <begin position="26"/>
        <end position="46"/>
    </location>
</feature>
<comment type="caution">
    <text evidence="2">The sequence shown here is derived from an EMBL/GenBank/DDBJ whole genome shotgun (WGS) entry which is preliminary data.</text>
</comment>
<keyword evidence="3" id="KW-1185">Reference proteome</keyword>
<organism evidence="2 3">
    <name type="scientific">Senna tora</name>
    <dbReference type="NCBI Taxonomy" id="362788"/>
    <lineage>
        <taxon>Eukaryota</taxon>
        <taxon>Viridiplantae</taxon>
        <taxon>Streptophyta</taxon>
        <taxon>Embryophyta</taxon>
        <taxon>Tracheophyta</taxon>
        <taxon>Spermatophyta</taxon>
        <taxon>Magnoliopsida</taxon>
        <taxon>eudicotyledons</taxon>
        <taxon>Gunneridae</taxon>
        <taxon>Pentapetalae</taxon>
        <taxon>rosids</taxon>
        <taxon>fabids</taxon>
        <taxon>Fabales</taxon>
        <taxon>Fabaceae</taxon>
        <taxon>Caesalpinioideae</taxon>
        <taxon>Cassia clade</taxon>
        <taxon>Senna</taxon>
    </lineage>
</organism>
<evidence type="ECO:0000313" key="2">
    <source>
        <dbReference type="EMBL" id="KAF7821198.1"/>
    </source>
</evidence>
<feature type="compositionally biased region" description="Polar residues" evidence="1">
    <location>
        <begin position="37"/>
        <end position="46"/>
    </location>
</feature>
<accession>A0A834TFF6</accession>
<proteinExistence type="predicted"/>
<reference evidence="2" key="1">
    <citation type="submission" date="2020-09" db="EMBL/GenBank/DDBJ databases">
        <title>Genome-Enabled Discovery of Anthraquinone Biosynthesis in Senna tora.</title>
        <authorList>
            <person name="Kang S.-H."/>
            <person name="Pandey R.P."/>
            <person name="Lee C.-M."/>
            <person name="Sim J.-S."/>
            <person name="Jeong J.-T."/>
            <person name="Choi B.-S."/>
            <person name="Jung M."/>
            <person name="Ginzburg D."/>
            <person name="Zhao K."/>
            <person name="Won S.Y."/>
            <person name="Oh T.-J."/>
            <person name="Yu Y."/>
            <person name="Kim N.-H."/>
            <person name="Lee O.R."/>
            <person name="Lee T.-H."/>
            <person name="Bashyal P."/>
            <person name="Kim T.-S."/>
            <person name="Lee W.-H."/>
            <person name="Kawkins C."/>
            <person name="Kim C.-K."/>
            <person name="Kim J.S."/>
            <person name="Ahn B.O."/>
            <person name="Rhee S.Y."/>
            <person name="Sohng J.K."/>
        </authorList>
    </citation>
    <scope>NUCLEOTIDE SEQUENCE</scope>
    <source>
        <tissue evidence="2">Leaf</tissue>
    </source>
</reference>
<dbReference type="Proteomes" id="UP000634136">
    <property type="component" value="Unassembled WGS sequence"/>
</dbReference>
<dbReference type="AlphaFoldDB" id="A0A834TFF6"/>
<gene>
    <name evidence="2" type="ORF">G2W53_026653</name>
</gene>
<evidence type="ECO:0000256" key="1">
    <source>
        <dbReference type="SAM" id="MobiDB-lite"/>
    </source>
</evidence>